<reference evidence="1 2" key="1">
    <citation type="submission" date="2021-06" db="EMBL/GenBank/DDBJ databases">
        <title>Caerostris extrusa draft genome.</title>
        <authorList>
            <person name="Kono N."/>
            <person name="Arakawa K."/>
        </authorList>
    </citation>
    <scope>NUCLEOTIDE SEQUENCE [LARGE SCALE GENOMIC DNA]</scope>
</reference>
<organism evidence="1 2">
    <name type="scientific">Caerostris extrusa</name>
    <name type="common">Bark spider</name>
    <name type="synonym">Caerostris bankana</name>
    <dbReference type="NCBI Taxonomy" id="172846"/>
    <lineage>
        <taxon>Eukaryota</taxon>
        <taxon>Metazoa</taxon>
        <taxon>Ecdysozoa</taxon>
        <taxon>Arthropoda</taxon>
        <taxon>Chelicerata</taxon>
        <taxon>Arachnida</taxon>
        <taxon>Araneae</taxon>
        <taxon>Araneomorphae</taxon>
        <taxon>Entelegynae</taxon>
        <taxon>Araneoidea</taxon>
        <taxon>Araneidae</taxon>
        <taxon>Caerostris</taxon>
    </lineage>
</organism>
<dbReference type="Proteomes" id="UP001054945">
    <property type="component" value="Unassembled WGS sequence"/>
</dbReference>
<proteinExistence type="predicted"/>
<accession>A0AAV4XPS0</accession>
<name>A0AAV4XPS0_CAEEX</name>
<evidence type="ECO:0000313" key="2">
    <source>
        <dbReference type="Proteomes" id="UP001054945"/>
    </source>
</evidence>
<keyword evidence="2" id="KW-1185">Reference proteome</keyword>
<comment type="caution">
    <text evidence="1">The sequence shown here is derived from an EMBL/GenBank/DDBJ whole genome shotgun (WGS) entry which is preliminary data.</text>
</comment>
<evidence type="ECO:0000313" key="1">
    <source>
        <dbReference type="EMBL" id="GIY95986.1"/>
    </source>
</evidence>
<sequence>MPINLLVHEYDKAKRTLADMVQKLKFLKSGLHECKAEIFKAKCERGKRNAEESGFYPLESFIIRLAALGAEPLQAVVRQTAAKLPVSEVNQQIMQEPKIRSRLEKLKLYTPPDFVHHQI</sequence>
<dbReference type="AlphaFoldDB" id="A0AAV4XPS0"/>
<dbReference type="EMBL" id="BPLR01000607">
    <property type="protein sequence ID" value="GIY95986.1"/>
    <property type="molecule type" value="Genomic_DNA"/>
</dbReference>
<gene>
    <name evidence="1" type="primary">AVEN_213316_1</name>
    <name evidence="1" type="ORF">CEXT_404391</name>
</gene>
<protein>
    <submittedName>
        <fullName evidence="1">Uncharacterized protein</fullName>
    </submittedName>
</protein>